<evidence type="ECO:0000259" key="4">
    <source>
        <dbReference type="Pfam" id="PF01555"/>
    </source>
</evidence>
<dbReference type="Pfam" id="PF01555">
    <property type="entry name" value="N6_N4_Mtase"/>
    <property type="match status" value="1"/>
</dbReference>
<keyword evidence="1 5" id="KW-0489">Methyltransferase</keyword>
<organism evidence="5 6">
    <name type="scientific">Streptomyces pacificus</name>
    <dbReference type="NCBI Taxonomy" id="2705029"/>
    <lineage>
        <taxon>Bacteria</taxon>
        <taxon>Bacillati</taxon>
        <taxon>Actinomycetota</taxon>
        <taxon>Actinomycetes</taxon>
        <taxon>Kitasatosporales</taxon>
        <taxon>Streptomycetaceae</taxon>
        <taxon>Streptomyces</taxon>
    </lineage>
</organism>
<protein>
    <recommendedName>
        <fullName evidence="3">Methyltransferase</fullName>
        <ecNumber evidence="3">2.1.1.-</ecNumber>
    </recommendedName>
</protein>
<dbReference type="InterPro" id="IPR002941">
    <property type="entry name" value="DNA_methylase_N4/N6"/>
</dbReference>
<evidence type="ECO:0000256" key="3">
    <source>
        <dbReference type="RuleBase" id="RU362026"/>
    </source>
</evidence>
<keyword evidence="2 5" id="KW-0808">Transferase</keyword>
<dbReference type="EMBL" id="BLLG01000004">
    <property type="protein sequence ID" value="GFH35733.1"/>
    <property type="molecule type" value="Genomic_DNA"/>
</dbReference>
<keyword evidence="6" id="KW-1185">Reference proteome</keyword>
<evidence type="ECO:0000313" key="6">
    <source>
        <dbReference type="Proteomes" id="UP000484988"/>
    </source>
</evidence>
<dbReference type="AlphaFoldDB" id="A0A6A0ATR1"/>
<comment type="caution">
    <text evidence="5">The sequence shown here is derived from an EMBL/GenBank/DDBJ whole genome shotgun (WGS) entry which is preliminary data.</text>
</comment>
<comment type="similarity">
    <text evidence="3">Belongs to the N(4)/N(6)-methyltransferase family.</text>
</comment>
<dbReference type="Proteomes" id="UP000484988">
    <property type="component" value="Unassembled WGS sequence"/>
</dbReference>
<evidence type="ECO:0000313" key="5">
    <source>
        <dbReference type="EMBL" id="GFH35733.1"/>
    </source>
</evidence>
<evidence type="ECO:0000256" key="1">
    <source>
        <dbReference type="ARBA" id="ARBA00022603"/>
    </source>
</evidence>
<dbReference type="PRINTS" id="PR00508">
    <property type="entry name" value="S21N4MTFRASE"/>
</dbReference>
<reference evidence="5 6" key="1">
    <citation type="submission" date="2020-02" db="EMBL/GenBank/DDBJ databases">
        <title>Whole Genome Shotgun Sequence of Streptomyces sp. strain CWH03.</title>
        <authorList>
            <person name="Dohra H."/>
            <person name="Kodani S."/>
            <person name="Yamamura H."/>
        </authorList>
    </citation>
    <scope>NUCLEOTIDE SEQUENCE [LARGE SCALE GENOMIC DNA]</scope>
    <source>
        <strain evidence="5 6">CWH03</strain>
    </source>
</reference>
<dbReference type="EC" id="2.1.1.-" evidence="3"/>
<gene>
    <name evidence="5" type="ORF">SCWH03_19550</name>
</gene>
<dbReference type="InterPro" id="IPR001091">
    <property type="entry name" value="RM_Methyltransferase"/>
</dbReference>
<proteinExistence type="inferred from homology"/>
<dbReference type="CDD" id="cd02440">
    <property type="entry name" value="AdoMet_MTases"/>
    <property type="match status" value="1"/>
</dbReference>
<sequence length="244" mass="26326">MAVPVPRGALTAAGRAKGWWFPVGVASWLVLGGEDPEHALPEAAGQAGLVSQLRPLIREFSAPGELVLDPFAGWGTTLVAASVEGRRGFGIEVDAERAEKARRRLEGYPGQELVPGDARKPPLEPGSVDLVLCDLPYFGTDLNTDATDGAQFYALRDYEDYLGALDEAFGAIAGTMRPGARAVVAVQNRRIADRFVPLAWDAARVLGRHLTLGDERVHLYDRPAGGDDPMRTNRSHEYLLTAVK</sequence>
<dbReference type="Gene3D" id="3.40.50.150">
    <property type="entry name" value="Vaccinia Virus protein VP39"/>
    <property type="match status" value="2"/>
</dbReference>
<evidence type="ECO:0000256" key="2">
    <source>
        <dbReference type="ARBA" id="ARBA00022679"/>
    </source>
</evidence>
<dbReference type="GO" id="GO:0003677">
    <property type="term" value="F:DNA binding"/>
    <property type="evidence" value="ECO:0007669"/>
    <property type="project" value="InterPro"/>
</dbReference>
<accession>A0A6A0ATR1</accession>
<dbReference type="GO" id="GO:0032259">
    <property type="term" value="P:methylation"/>
    <property type="evidence" value="ECO:0007669"/>
    <property type="project" value="UniProtKB-KW"/>
</dbReference>
<dbReference type="GO" id="GO:0008170">
    <property type="term" value="F:N-methyltransferase activity"/>
    <property type="evidence" value="ECO:0007669"/>
    <property type="project" value="InterPro"/>
</dbReference>
<name>A0A6A0ATR1_9ACTN</name>
<feature type="domain" description="DNA methylase N-4/N-6" evidence="4">
    <location>
        <begin position="53"/>
        <end position="101"/>
    </location>
</feature>
<dbReference type="SUPFAM" id="SSF53335">
    <property type="entry name" value="S-adenosyl-L-methionine-dependent methyltransferases"/>
    <property type="match status" value="1"/>
</dbReference>
<dbReference type="InterPro" id="IPR029063">
    <property type="entry name" value="SAM-dependent_MTases_sf"/>
</dbReference>